<comment type="similarity">
    <text evidence="2">Belongs to the membrane fusion protein (MFP) (TC 8.A.1) family.</text>
</comment>
<dbReference type="Proteomes" id="UP001268683">
    <property type="component" value="Chromosome"/>
</dbReference>
<dbReference type="Gene3D" id="2.40.420.20">
    <property type="match status" value="1"/>
</dbReference>
<dbReference type="EMBL" id="CP123872">
    <property type="protein sequence ID" value="WND04066.1"/>
    <property type="molecule type" value="Genomic_DNA"/>
</dbReference>
<evidence type="ECO:0000259" key="5">
    <source>
        <dbReference type="Pfam" id="PF25917"/>
    </source>
</evidence>
<protein>
    <submittedName>
        <fullName evidence="7">Efflux RND transporter periplasmic adaptor subunit</fullName>
    </submittedName>
</protein>
<feature type="domain" description="Multidrug resistance protein MdtA-like C-terminal permuted SH3" evidence="6">
    <location>
        <begin position="306"/>
        <end position="365"/>
    </location>
</feature>
<dbReference type="Gene3D" id="1.10.287.470">
    <property type="entry name" value="Helix hairpin bin"/>
    <property type="match status" value="1"/>
</dbReference>
<evidence type="ECO:0000256" key="2">
    <source>
        <dbReference type="ARBA" id="ARBA00009477"/>
    </source>
</evidence>
<name>A0AA52EFY7_9PROT</name>
<dbReference type="PANTHER" id="PTHR30469:SF15">
    <property type="entry name" value="HLYD FAMILY OF SECRETION PROTEINS"/>
    <property type="match status" value="1"/>
</dbReference>
<dbReference type="Pfam" id="PF25917">
    <property type="entry name" value="BSH_RND"/>
    <property type="match status" value="1"/>
</dbReference>
<evidence type="ECO:0000256" key="1">
    <source>
        <dbReference type="ARBA" id="ARBA00004196"/>
    </source>
</evidence>
<accession>A0AA52EFY7</accession>
<evidence type="ECO:0000259" key="6">
    <source>
        <dbReference type="Pfam" id="PF25967"/>
    </source>
</evidence>
<comment type="subcellular location">
    <subcellularLocation>
        <location evidence="1">Cell envelope</location>
    </subcellularLocation>
</comment>
<feature type="coiled-coil region" evidence="4">
    <location>
        <begin position="155"/>
        <end position="182"/>
    </location>
</feature>
<proteinExistence type="inferred from homology"/>
<evidence type="ECO:0000256" key="3">
    <source>
        <dbReference type="ARBA" id="ARBA00022448"/>
    </source>
</evidence>
<keyword evidence="8" id="KW-1185">Reference proteome</keyword>
<dbReference type="InterPro" id="IPR058627">
    <property type="entry name" value="MdtA-like_C"/>
</dbReference>
<organism evidence="7 8">
    <name type="scientific">Temperatibacter marinus</name>
    <dbReference type="NCBI Taxonomy" id="1456591"/>
    <lineage>
        <taxon>Bacteria</taxon>
        <taxon>Pseudomonadati</taxon>
        <taxon>Pseudomonadota</taxon>
        <taxon>Alphaproteobacteria</taxon>
        <taxon>Kordiimonadales</taxon>
        <taxon>Temperatibacteraceae</taxon>
        <taxon>Temperatibacter</taxon>
    </lineage>
</organism>
<dbReference type="InterPro" id="IPR058625">
    <property type="entry name" value="MdtA-like_BSH"/>
</dbReference>
<keyword evidence="3" id="KW-0813">Transport</keyword>
<dbReference type="SUPFAM" id="SSF111369">
    <property type="entry name" value="HlyD-like secretion proteins"/>
    <property type="match status" value="1"/>
</dbReference>
<evidence type="ECO:0000256" key="4">
    <source>
        <dbReference type="SAM" id="Coils"/>
    </source>
</evidence>
<dbReference type="GO" id="GO:0015562">
    <property type="term" value="F:efflux transmembrane transporter activity"/>
    <property type="evidence" value="ECO:0007669"/>
    <property type="project" value="TreeGrafter"/>
</dbReference>
<dbReference type="AlphaFoldDB" id="A0AA52EFY7"/>
<dbReference type="RefSeq" id="WP_310799930.1">
    <property type="nucleotide sequence ID" value="NZ_CP123872.1"/>
</dbReference>
<keyword evidence="4" id="KW-0175">Coiled coil</keyword>
<evidence type="ECO:0000313" key="7">
    <source>
        <dbReference type="EMBL" id="WND04066.1"/>
    </source>
</evidence>
<reference evidence="7" key="1">
    <citation type="submission" date="2023-04" db="EMBL/GenBank/DDBJ databases">
        <title>Complete genome sequence of Temperatibacter marinus.</title>
        <authorList>
            <person name="Rong J.-C."/>
            <person name="Yi M.-L."/>
            <person name="Zhao Q."/>
        </authorList>
    </citation>
    <scope>NUCLEOTIDE SEQUENCE</scope>
    <source>
        <strain evidence="7">NBRC 110045</strain>
    </source>
</reference>
<dbReference type="Pfam" id="PF25967">
    <property type="entry name" value="RND-MFP_C"/>
    <property type="match status" value="1"/>
</dbReference>
<feature type="domain" description="Multidrug resistance protein MdtA-like barrel-sandwich hybrid" evidence="5">
    <location>
        <begin position="56"/>
        <end position="207"/>
    </location>
</feature>
<dbReference type="InterPro" id="IPR006143">
    <property type="entry name" value="RND_pump_MFP"/>
</dbReference>
<evidence type="ECO:0000313" key="8">
    <source>
        <dbReference type="Proteomes" id="UP001268683"/>
    </source>
</evidence>
<gene>
    <name evidence="7" type="ORF">QGN29_06720</name>
</gene>
<dbReference type="PANTHER" id="PTHR30469">
    <property type="entry name" value="MULTIDRUG RESISTANCE PROTEIN MDTA"/>
    <property type="match status" value="1"/>
</dbReference>
<dbReference type="NCBIfam" id="TIGR01730">
    <property type="entry name" value="RND_mfp"/>
    <property type="match status" value="1"/>
</dbReference>
<dbReference type="KEGG" id="tmk:QGN29_06720"/>
<dbReference type="Gene3D" id="2.40.30.170">
    <property type="match status" value="1"/>
</dbReference>
<sequence length="391" mass="42904">MKKFIIVIAIITVVVIMAVFSKKSSSEGQEMMIEKVERGRVAASVLASGTLNFREIINLRTEVTGKISEIHVEEGAVVKKGNTLLVISAEQFEADLKRQEAMVSMRRIAIERQEVFSEQLKRSLRRQKDLFETGHIGSDAMENYERDYKLSRLDLDSRRKDLEQAEALLAQANDRLNKTVIRAPIDGIVTTSNAKIGETVVAGTTNIIGSALLDVADPSAVLAEVQVAETDILSVKIGQKALVTTVAAPENPMAGEVISIGTTARRDSNQQNSFLVKILIKSDSGDFSRLAISCRAEIYTEVAESAVFAPVEAVLNAKKDGQTTQHVFVAVEGKVVKRTVEIGIQTDSKVEIVSGLKENDDLIVGPYRKLRTLRENSLVKPRNVNKEDDNA</sequence>
<dbReference type="GO" id="GO:1990281">
    <property type="term" value="C:efflux pump complex"/>
    <property type="evidence" value="ECO:0007669"/>
    <property type="project" value="TreeGrafter"/>
</dbReference>
<dbReference type="Gene3D" id="2.40.50.100">
    <property type="match status" value="1"/>
</dbReference>